<dbReference type="GO" id="GO:0005524">
    <property type="term" value="F:ATP binding"/>
    <property type="evidence" value="ECO:0007669"/>
    <property type="project" value="UniProtKB-KW"/>
</dbReference>
<keyword evidence="8 17" id="KW-0418">Kinase</keyword>
<comment type="similarity">
    <text evidence="14">Belongs to the ribose-phosphate pyrophosphokinase family. Class I subfamily.</text>
</comment>
<dbReference type="GO" id="GO:0016301">
    <property type="term" value="F:kinase activity"/>
    <property type="evidence" value="ECO:0007669"/>
    <property type="project" value="UniProtKB-KW"/>
</dbReference>
<keyword evidence="10" id="KW-0460">Magnesium</keyword>
<dbReference type="NCBIfam" id="NF002320">
    <property type="entry name" value="PRK01259.1"/>
    <property type="match status" value="1"/>
</dbReference>
<evidence type="ECO:0000256" key="12">
    <source>
        <dbReference type="ARBA" id="ARBA00049535"/>
    </source>
</evidence>
<dbReference type="SUPFAM" id="SSF53271">
    <property type="entry name" value="PRTase-like"/>
    <property type="match status" value="2"/>
</dbReference>
<dbReference type="GO" id="GO:0005737">
    <property type="term" value="C:cytoplasm"/>
    <property type="evidence" value="ECO:0007669"/>
    <property type="project" value="TreeGrafter"/>
</dbReference>
<evidence type="ECO:0000313" key="17">
    <source>
        <dbReference type="EMBL" id="EEJ42154.1"/>
    </source>
</evidence>
<keyword evidence="7" id="KW-0547">Nucleotide-binding</keyword>
<dbReference type="InterPro" id="IPR029057">
    <property type="entry name" value="PRTase-like"/>
</dbReference>
<dbReference type="Pfam" id="PF13793">
    <property type="entry name" value="Pribosyltran_N"/>
    <property type="match status" value="1"/>
</dbReference>
<dbReference type="PANTHER" id="PTHR10210:SF41">
    <property type="entry name" value="RIBOSE-PHOSPHATE PYROPHOSPHOKINASE 1, CHLOROPLASTIC"/>
    <property type="match status" value="1"/>
</dbReference>
<dbReference type="InterPro" id="IPR029099">
    <property type="entry name" value="Pribosyltran_N"/>
</dbReference>
<evidence type="ECO:0000256" key="13">
    <source>
        <dbReference type="ARBA" id="ARBA00054914"/>
    </source>
</evidence>
<dbReference type="SMART" id="SM01400">
    <property type="entry name" value="Pribosyltran_N"/>
    <property type="match status" value="1"/>
</dbReference>
<feature type="domain" description="Ribose-phosphate pyrophosphokinase N-terminal" evidence="16">
    <location>
        <begin position="11"/>
        <end position="125"/>
    </location>
</feature>
<dbReference type="Proteomes" id="UP000004283">
    <property type="component" value="Unassembled WGS sequence"/>
</dbReference>
<organism evidence="17 18">
    <name type="scientific">Leuconostoc mesenteroides subsp. cremoris ATCC 19254</name>
    <dbReference type="NCBI Taxonomy" id="586220"/>
    <lineage>
        <taxon>Bacteria</taxon>
        <taxon>Bacillati</taxon>
        <taxon>Bacillota</taxon>
        <taxon>Bacilli</taxon>
        <taxon>Lactobacillales</taxon>
        <taxon>Lactobacillaceae</taxon>
        <taxon>Leuconostoc</taxon>
    </lineage>
</organism>
<dbReference type="InterPro" id="IPR005946">
    <property type="entry name" value="Rib-P_diPkinase"/>
</dbReference>
<evidence type="ECO:0000256" key="8">
    <source>
        <dbReference type="ARBA" id="ARBA00022777"/>
    </source>
</evidence>
<evidence type="ECO:0000256" key="9">
    <source>
        <dbReference type="ARBA" id="ARBA00022840"/>
    </source>
</evidence>
<evidence type="ECO:0000256" key="14">
    <source>
        <dbReference type="ARBA" id="ARBA00061444"/>
    </source>
</evidence>
<evidence type="ECO:0000256" key="10">
    <source>
        <dbReference type="ARBA" id="ARBA00022842"/>
    </source>
</evidence>
<evidence type="ECO:0000256" key="15">
    <source>
        <dbReference type="ARBA" id="ARBA00069492"/>
    </source>
</evidence>
<keyword evidence="9" id="KW-0067">ATP-binding</keyword>
<evidence type="ECO:0000256" key="7">
    <source>
        <dbReference type="ARBA" id="ARBA00022741"/>
    </source>
</evidence>
<protein>
    <recommendedName>
        <fullName evidence="15">Ribose-phosphate pyrophosphokinase</fullName>
        <ecNumber evidence="3">2.7.6.1</ecNumber>
    </recommendedName>
    <alternativeName>
        <fullName evidence="11">Phosphoribosyl pyrophosphate synthase</fullName>
    </alternativeName>
</protein>
<proteinExistence type="inferred from homology"/>
<dbReference type="GO" id="GO:0006164">
    <property type="term" value="P:purine nucleotide biosynthetic process"/>
    <property type="evidence" value="ECO:0007669"/>
    <property type="project" value="TreeGrafter"/>
</dbReference>
<dbReference type="InterPro" id="IPR000836">
    <property type="entry name" value="PRTase_dom"/>
</dbReference>
<comment type="caution">
    <text evidence="17">The sequence shown here is derived from an EMBL/GenBank/DDBJ whole genome shotgun (WGS) entry which is preliminary data.</text>
</comment>
<evidence type="ECO:0000256" key="5">
    <source>
        <dbReference type="ARBA" id="ARBA00022723"/>
    </source>
</evidence>
<evidence type="ECO:0000256" key="4">
    <source>
        <dbReference type="ARBA" id="ARBA00022679"/>
    </source>
</evidence>
<dbReference type="NCBIfam" id="TIGR01251">
    <property type="entry name" value="ribP_PPkin"/>
    <property type="match status" value="1"/>
</dbReference>
<dbReference type="PROSITE" id="PS00114">
    <property type="entry name" value="PRPP_SYNTHASE"/>
    <property type="match status" value="1"/>
</dbReference>
<dbReference type="HOGENOM" id="CLU_033546_1_0_9"/>
<comment type="function">
    <text evidence="13">Involved in the biosynthesis of the central metabolite phospho-alpha-D-ribosyl-1-pyrophosphate (PRPP) via the transfer of pyrophosphoryl group from ATP to 1-hydroxyl of ribose-5-phosphate (Rib-5-P).</text>
</comment>
<dbReference type="GO" id="GO:0000287">
    <property type="term" value="F:magnesium ion binding"/>
    <property type="evidence" value="ECO:0007669"/>
    <property type="project" value="InterPro"/>
</dbReference>
<dbReference type="GO" id="GO:0002189">
    <property type="term" value="C:ribose phosphate diphosphokinase complex"/>
    <property type="evidence" value="ECO:0007669"/>
    <property type="project" value="TreeGrafter"/>
</dbReference>
<dbReference type="EMBL" id="ACKV01000069">
    <property type="protein sequence ID" value="EEJ42154.1"/>
    <property type="molecule type" value="Genomic_DNA"/>
</dbReference>
<keyword evidence="6" id="KW-0545">Nucleotide biosynthesis</keyword>
<evidence type="ECO:0000256" key="6">
    <source>
        <dbReference type="ARBA" id="ARBA00022727"/>
    </source>
</evidence>
<dbReference type="PANTHER" id="PTHR10210">
    <property type="entry name" value="RIBOSE-PHOSPHATE DIPHOSPHOKINASE FAMILY MEMBER"/>
    <property type="match status" value="1"/>
</dbReference>
<dbReference type="FunFam" id="3.40.50.2020:FF:000001">
    <property type="entry name" value="Ribose-phosphate pyrophosphokinase"/>
    <property type="match status" value="1"/>
</dbReference>
<dbReference type="Gene3D" id="3.40.50.2020">
    <property type="match status" value="2"/>
</dbReference>
<dbReference type="GO" id="GO:0006015">
    <property type="term" value="P:5-phosphoribose 1-diphosphate biosynthetic process"/>
    <property type="evidence" value="ECO:0007669"/>
    <property type="project" value="TreeGrafter"/>
</dbReference>
<keyword evidence="4 17" id="KW-0808">Transferase</keyword>
<dbReference type="GO" id="GO:0004749">
    <property type="term" value="F:ribose phosphate diphosphokinase activity"/>
    <property type="evidence" value="ECO:0007669"/>
    <property type="project" value="UniProtKB-EC"/>
</dbReference>
<dbReference type="Pfam" id="PF14572">
    <property type="entry name" value="Pribosyl_synth"/>
    <property type="match status" value="1"/>
</dbReference>
<accession>C2KKS6</accession>
<gene>
    <name evidence="17" type="primary">prs</name>
    <name evidence="17" type="ORF">HMPREF0555_1242</name>
</gene>
<sequence>MENFMTPAYELFNLGSNDELAGEISTILGVPLAPIDIKTFADNEIYERIENTVRGRNVYVIQGITAPVNDNFMKLMIFIDAARRASANSINVIIPYFGYARSDRKARSREPISARIIANMLESQGVKRVMTMDLHADQVQGFFDIPVDHLLAMPALGHYFYANDLLGDDLVVVAPDHSSVARARKFAKLLHADWALVDRRVDSVRPNTPYQITGNVAGKRAILIDDIIDTGTSMVLASEAAANAGAIEIYAVATHAVLSDNAVDHLEKAPIDHVVVANTVEIAEHKNMSKLKVLSVAESFAEAIRRINVFESIEDVLKSPDNLDVML</sequence>
<dbReference type="GO" id="GO:0009156">
    <property type="term" value="P:ribonucleoside monophosphate biosynthetic process"/>
    <property type="evidence" value="ECO:0007669"/>
    <property type="project" value="InterPro"/>
</dbReference>
<comment type="cofactor">
    <cofactor evidence="1">
        <name>Mg(2+)</name>
        <dbReference type="ChEBI" id="CHEBI:18420"/>
    </cofactor>
</comment>
<name>C2KKS6_LEUMC</name>
<evidence type="ECO:0000313" key="18">
    <source>
        <dbReference type="Proteomes" id="UP000004283"/>
    </source>
</evidence>
<comment type="pathway">
    <text evidence="2">Metabolic intermediate biosynthesis; 5-phospho-alpha-D-ribose 1-diphosphate biosynthesis; 5-phospho-alpha-D-ribose 1-diphosphate from D-ribose 5-phosphate (route I): step 1/1.</text>
</comment>
<dbReference type="InterPro" id="IPR000842">
    <property type="entry name" value="PRib_PP_synth_CS"/>
</dbReference>
<evidence type="ECO:0000259" key="16">
    <source>
        <dbReference type="Pfam" id="PF13793"/>
    </source>
</evidence>
<evidence type="ECO:0000256" key="11">
    <source>
        <dbReference type="ARBA" id="ARBA00029942"/>
    </source>
</evidence>
<evidence type="ECO:0000256" key="3">
    <source>
        <dbReference type="ARBA" id="ARBA00013247"/>
    </source>
</evidence>
<evidence type="ECO:0000256" key="1">
    <source>
        <dbReference type="ARBA" id="ARBA00001946"/>
    </source>
</evidence>
<comment type="catalytic activity">
    <reaction evidence="12">
        <text>D-ribose 5-phosphate + ATP = 5-phospho-alpha-D-ribose 1-diphosphate + AMP + H(+)</text>
        <dbReference type="Rhea" id="RHEA:15609"/>
        <dbReference type="ChEBI" id="CHEBI:15378"/>
        <dbReference type="ChEBI" id="CHEBI:30616"/>
        <dbReference type="ChEBI" id="CHEBI:58017"/>
        <dbReference type="ChEBI" id="CHEBI:78346"/>
        <dbReference type="ChEBI" id="CHEBI:456215"/>
        <dbReference type="EC" id="2.7.6.1"/>
    </reaction>
</comment>
<evidence type="ECO:0000256" key="2">
    <source>
        <dbReference type="ARBA" id="ARBA00004996"/>
    </source>
</evidence>
<dbReference type="EC" id="2.7.6.1" evidence="3"/>
<keyword evidence="5" id="KW-0479">Metal-binding</keyword>
<reference evidence="17 18" key="1">
    <citation type="submission" date="2009-04" db="EMBL/GenBank/DDBJ databases">
        <authorList>
            <person name="Qin X."/>
            <person name="Bachman B."/>
            <person name="Battles P."/>
            <person name="Bell A."/>
            <person name="Bess C."/>
            <person name="Bickham C."/>
            <person name="Chaboub L."/>
            <person name="Chen D."/>
            <person name="Coyle M."/>
            <person name="Deiros D.R."/>
            <person name="Dinh H."/>
            <person name="Forbes L."/>
            <person name="Fowler G."/>
            <person name="Francisco L."/>
            <person name="Fu Q."/>
            <person name="Gubbala S."/>
            <person name="Hale W."/>
            <person name="Han Y."/>
            <person name="Hemphill L."/>
            <person name="Highlander S.K."/>
            <person name="Hirani K."/>
            <person name="Hogues M."/>
            <person name="Jackson L."/>
            <person name="Jakkamsetti A."/>
            <person name="Javaid M."/>
            <person name="Jiang H."/>
            <person name="Korchina V."/>
            <person name="Kovar C."/>
            <person name="Lara F."/>
            <person name="Lee S."/>
            <person name="Mata R."/>
            <person name="Mathew T."/>
            <person name="Moen C."/>
            <person name="Morales K."/>
            <person name="Munidasa M."/>
            <person name="Nazareth L."/>
            <person name="Ngo R."/>
            <person name="Nguyen L."/>
            <person name="Okwuonu G."/>
            <person name="Ongeri F."/>
            <person name="Patil S."/>
            <person name="Petrosino J."/>
            <person name="Pham C."/>
            <person name="Pham P."/>
            <person name="Pu L.-L."/>
            <person name="Puazo M."/>
            <person name="Raj R."/>
            <person name="Reid J."/>
            <person name="Rouhana J."/>
            <person name="Saada N."/>
            <person name="Shang Y."/>
            <person name="Simmons D."/>
            <person name="Thornton R."/>
            <person name="Warren J."/>
            <person name="Weissenberger G."/>
            <person name="Zhang J."/>
            <person name="Zhang L."/>
            <person name="Zhou C."/>
            <person name="Zhu D."/>
            <person name="Muzny D."/>
            <person name="Worley K."/>
            <person name="Gibbs R."/>
        </authorList>
    </citation>
    <scope>NUCLEOTIDE SEQUENCE [LARGE SCALE GENOMIC DNA]</scope>
    <source>
        <strain evidence="17 18">ATCC 19254</strain>
    </source>
</reference>
<dbReference type="CDD" id="cd06223">
    <property type="entry name" value="PRTases_typeI"/>
    <property type="match status" value="1"/>
</dbReference>
<dbReference type="AlphaFoldDB" id="C2KKS6"/>